<reference evidence="2" key="1">
    <citation type="submission" date="2015-04" db="UniProtKB">
        <authorList>
            <consortium name="EnsemblPlants"/>
        </authorList>
    </citation>
    <scope>IDENTIFICATION</scope>
    <source>
        <strain evidence="2">SL10</strain>
    </source>
</reference>
<dbReference type="Proteomes" id="UP000006591">
    <property type="component" value="Chromosome 2"/>
</dbReference>
<proteinExistence type="predicted"/>
<name>A0A0E0G6N8_ORYNI</name>
<dbReference type="AlphaFoldDB" id="A0A0E0G6N8"/>
<dbReference type="EnsemblPlants" id="ONIVA02G18150.1">
    <property type="protein sequence ID" value="ONIVA02G18150.1"/>
    <property type="gene ID" value="ONIVA02G18150"/>
</dbReference>
<keyword evidence="3" id="KW-1185">Reference proteome</keyword>
<accession>A0A0E0G6N8</accession>
<reference evidence="2" key="2">
    <citation type="submission" date="2018-04" db="EMBL/GenBank/DDBJ databases">
        <title>OnivRS2 (Oryza nivara Reference Sequence Version 2).</title>
        <authorList>
            <person name="Zhang J."/>
            <person name="Kudrna D."/>
            <person name="Lee S."/>
            <person name="Talag J."/>
            <person name="Rajasekar S."/>
            <person name="Welchert J."/>
            <person name="Hsing Y.-I."/>
            <person name="Wing R.A."/>
        </authorList>
    </citation>
    <scope>NUCLEOTIDE SEQUENCE [LARGE SCALE GENOMIC DNA]</scope>
    <source>
        <strain evidence="2">SL10</strain>
    </source>
</reference>
<protein>
    <submittedName>
        <fullName evidence="2">Uncharacterized protein</fullName>
    </submittedName>
</protein>
<evidence type="ECO:0000313" key="2">
    <source>
        <dbReference type="EnsemblPlants" id="ONIVA02G18150.1"/>
    </source>
</evidence>
<dbReference type="Gramene" id="ONIVA02G18150.1">
    <property type="protein sequence ID" value="ONIVA02G18150.1"/>
    <property type="gene ID" value="ONIVA02G18150"/>
</dbReference>
<evidence type="ECO:0000256" key="1">
    <source>
        <dbReference type="SAM" id="MobiDB-lite"/>
    </source>
</evidence>
<dbReference type="STRING" id="4536.A0A0E0G6N8"/>
<feature type="region of interest" description="Disordered" evidence="1">
    <location>
        <begin position="79"/>
        <end position="140"/>
    </location>
</feature>
<sequence>MHVQVEKIPHTYVLRRYSKSDSNFDRRDHPIVGPNGVKESYKTKMLSLDAMQLLVWTEGWTLQECVPKNPNFKRTVAANNKSKAKSGRPRGESCGGGCGRKAVRRTPMDEWEEGNDVEGCSVEGDGNGKPSDGEWENESV</sequence>
<dbReference type="HOGENOM" id="CLU_1838360_0_0_1"/>
<evidence type="ECO:0000313" key="3">
    <source>
        <dbReference type="Proteomes" id="UP000006591"/>
    </source>
</evidence>
<organism evidence="2">
    <name type="scientific">Oryza nivara</name>
    <name type="common">Indian wild rice</name>
    <name type="synonym">Oryza sativa f. spontanea</name>
    <dbReference type="NCBI Taxonomy" id="4536"/>
    <lineage>
        <taxon>Eukaryota</taxon>
        <taxon>Viridiplantae</taxon>
        <taxon>Streptophyta</taxon>
        <taxon>Embryophyta</taxon>
        <taxon>Tracheophyta</taxon>
        <taxon>Spermatophyta</taxon>
        <taxon>Magnoliopsida</taxon>
        <taxon>Liliopsida</taxon>
        <taxon>Poales</taxon>
        <taxon>Poaceae</taxon>
        <taxon>BOP clade</taxon>
        <taxon>Oryzoideae</taxon>
        <taxon>Oryzeae</taxon>
        <taxon>Oryzinae</taxon>
        <taxon>Oryza</taxon>
    </lineage>
</organism>